<feature type="transmembrane region" description="Helical" evidence="1">
    <location>
        <begin position="47"/>
        <end position="65"/>
    </location>
</feature>
<keyword evidence="1" id="KW-0472">Membrane</keyword>
<accession>D5EIS7</accession>
<keyword evidence="1" id="KW-0812">Transmembrane</keyword>
<proteinExistence type="predicted"/>
<dbReference type="AlphaFoldDB" id="D5EIS7"/>
<evidence type="ECO:0000313" key="2">
    <source>
        <dbReference type="EMBL" id="ADE54326.1"/>
    </source>
</evidence>
<dbReference type="Proteomes" id="UP000000925">
    <property type="component" value="Chromosome"/>
</dbReference>
<dbReference type="KEGG" id="caa:Caka_1306"/>
<evidence type="ECO:0000256" key="1">
    <source>
        <dbReference type="SAM" id="Phobius"/>
    </source>
</evidence>
<sequence length="119" mass="12935">MPPYIYHILHVVGILMVFMGYGALLARSLAKSENKSVKKLGSITSGIGLILILVAGFGLIAKMGYSMTTPWILVKLVVWLILGGLIALINRLPGLAWLLWWVLIALGGVAAYMVYARPI</sequence>
<feature type="transmembrane region" description="Helical" evidence="1">
    <location>
        <begin position="6"/>
        <end position="26"/>
    </location>
</feature>
<feature type="transmembrane region" description="Helical" evidence="1">
    <location>
        <begin position="96"/>
        <end position="115"/>
    </location>
</feature>
<keyword evidence="1" id="KW-1133">Transmembrane helix</keyword>
<dbReference type="EMBL" id="CP001998">
    <property type="protein sequence ID" value="ADE54326.1"/>
    <property type="molecule type" value="Genomic_DNA"/>
</dbReference>
<name>D5EIS7_CORAD</name>
<dbReference type="RefSeq" id="WP_013043048.1">
    <property type="nucleotide sequence ID" value="NC_014008.1"/>
</dbReference>
<keyword evidence="3" id="KW-1185">Reference proteome</keyword>
<organism evidence="2 3">
    <name type="scientific">Coraliomargarita akajimensis (strain DSM 45221 / IAM 15411 / JCM 23193 / KCTC 12865 / 04OKA010-24)</name>
    <dbReference type="NCBI Taxonomy" id="583355"/>
    <lineage>
        <taxon>Bacteria</taxon>
        <taxon>Pseudomonadati</taxon>
        <taxon>Verrucomicrobiota</taxon>
        <taxon>Opitutia</taxon>
        <taxon>Puniceicoccales</taxon>
        <taxon>Coraliomargaritaceae</taxon>
        <taxon>Coraliomargarita</taxon>
    </lineage>
</organism>
<protein>
    <submittedName>
        <fullName evidence="2">Uncharacterized protein</fullName>
    </submittedName>
</protein>
<dbReference type="eggNOG" id="ENOG502ZQNF">
    <property type="taxonomic scope" value="Bacteria"/>
</dbReference>
<dbReference type="HOGENOM" id="CLU_164572_0_0_0"/>
<feature type="transmembrane region" description="Helical" evidence="1">
    <location>
        <begin position="71"/>
        <end position="89"/>
    </location>
</feature>
<reference evidence="2 3" key="1">
    <citation type="journal article" date="2010" name="Stand. Genomic Sci.">
        <title>Complete genome sequence of Coraliomargarita akajimensis type strain (04OKA010-24).</title>
        <authorList>
            <person name="Mavromatis K."/>
            <person name="Abt B."/>
            <person name="Brambilla E."/>
            <person name="Lapidus A."/>
            <person name="Copeland A."/>
            <person name="Deshpande S."/>
            <person name="Nolan M."/>
            <person name="Lucas S."/>
            <person name="Tice H."/>
            <person name="Cheng J.F."/>
            <person name="Han C."/>
            <person name="Detter J.C."/>
            <person name="Woyke T."/>
            <person name="Goodwin L."/>
            <person name="Pitluck S."/>
            <person name="Held B."/>
            <person name="Brettin T."/>
            <person name="Tapia R."/>
            <person name="Ivanova N."/>
            <person name="Mikhailova N."/>
            <person name="Pati A."/>
            <person name="Liolios K."/>
            <person name="Chen A."/>
            <person name="Palaniappan K."/>
            <person name="Land M."/>
            <person name="Hauser L."/>
            <person name="Chang Y.J."/>
            <person name="Jeffries C.D."/>
            <person name="Rohde M."/>
            <person name="Goker M."/>
            <person name="Bristow J."/>
            <person name="Eisen J.A."/>
            <person name="Markowitz V."/>
            <person name="Hugenholtz P."/>
            <person name="Klenk H.P."/>
            <person name="Kyrpides N.C."/>
        </authorList>
    </citation>
    <scope>NUCLEOTIDE SEQUENCE [LARGE SCALE GENOMIC DNA]</scope>
    <source>
        <strain evidence="3">DSM 45221 / IAM 15411 / JCM 23193 / KCTC 12865</strain>
    </source>
</reference>
<gene>
    <name evidence="2" type="ordered locus">Caka_1306</name>
</gene>
<evidence type="ECO:0000313" key="3">
    <source>
        <dbReference type="Proteomes" id="UP000000925"/>
    </source>
</evidence>
<dbReference type="OrthoDB" id="5517151at2"/>